<dbReference type="InterPro" id="IPR050204">
    <property type="entry name" value="AraC_XylS_family_regulators"/>
</dbReference>
<evidence type="ECO:0000256" key="1">
    <source>
        <dbReference type="ARBA" id="ARBA00023015"/>
    </source>
</evidence>
<dbReference type="Pfam" id="PF12833">
    <property type="entry name" value="HTH_18"/>
    <property type="match status" value="1"/>
</dbReference>
<proteinExistence type="predicted"/>
<keyword evidence="6" id="KW-1185">Reference proteome</keyword>
<dbReference type="PANTHER" id="PTHR46796">
    <property type="entry name" value="HTH-TYPE TRANSCRIPTIONAL ACTIVATOR RHAS-RELATED"/>
    <property type="match status" value="1"/>
</dbReference>
<evidence type="ECO:0000313" key="6">
    <source>
        <dbReference type="Proteomes" id="UP001589536"/>
    </source>
</evidence>
<dbReference type="SUPFAM" id="SSF46689">
    <property type="entry name" value="Homeodomain-like"/>
    <property type="match status" value="1"/>
</dbReference>
<comment type="caution">
    <text evidence="5">The sequence shown here is derived from an EMBL/GenBank/DDBJ whole genome shotgun (WGS) entry which is preliminary data.</text>
</comment>
<name>A0ABV5UX34_9MICC</name>
<evidence type="ECO:0000313" key="5">
    <source>
        <dbReference type="EMBL" id="MFB9716771.1"/>
    </source>
</evidence>
<evidence type="ECO:0000259" key="4">
    <source>
        <dbReference type="PROSITE" id="PS01124"/>
    </source>
</evidence>
<dbReference type="PROSITE" id="PS01124">
    <property type="entry name" value="HTH_ARAC_FAMILY_2"/>
    <property type="match status" value="1"/>
</dbReference>
<keyword evidence="2" id="KW-0238">DNA-binding</keyword>
<keyword evidence="3" id="KW-0804">Transcription</keyword>
<keyword evidence="1" id="KW-0805">Transcription regulation</keyword>
<sequence length="342" mass="37937">MPQSATENSGQLRRYAVPEGLSPAQRFEHWRTWYSSAVETPMRLEKSKDAAPLPFNPSAISLAGPGFSLIEMYNAPAVGSWAPNPDTRDLRLAYFRKAPTLTLAVNGLPEPVLPGSVRFIDTSLGGSFDAPEGFHALQINVDRSSMDLNEAALRSLLVLPDLAKHPIVGTFVIPALLSWKRPGINREVSGTGDIFRSVMATLVGSLLETAVDIEAQKPALSRAVKQYLDASYDNPDLDVAMIAERFNLSRRSLFYFFENEELHLGERIRALRTRRALELLLHADAQRNTYSEIAASCGFTNVQSMRRAVKEFTGMNVREIHRSETVVRVALQQLREALSPST</sequence>
<protein>
    <submittedName>
        <fullName evidence="5">Helix-turn-helix domain-containing protein</fullName>
    </submittedName>
</protein>
<organism evidence="5 6">
    <name type="scientific">Arthrobacter methylotrophus</name>
    <dbReference type="NCBI Taxonomy" id="121291"/>
    <lineage>
        <taxon>Bacteria</taxon>
        <taxon>Bacillati</taxon>
        <taxon>Actinomycetota</taxon>
        <taxon>Actinomycetes</taxon>
        <taxon>Micrococcales</taxon>
        <taxon>Micrococcaceae</taxon>
        <taxon>Arthrobacter</taxon>
    </lineage>
</organism>
<dbReference type="InterPro" id="IPR009057">
    <property type="entry name" value="Homeodomain-like_sf"/>
</dbReference>
<dbReference type="Gene3D" id="1.10.10.60">
    <property type="entry name" value="Homeodomain-like"/>
    <property type="match status" value="1"/>
</dbReference>
<feature type="domain" description="HTH araC/xylS-type" evidence="4">
    <location>
        <begin position="222"/>
        <end position="323"/>
    </location>
</feature>
<dbReference type="RefSeq" id="WP_345037045.1">
    <property type="nucleotide sequence ID" value="NZ_BAABED010000001.1"/>
</dbReference>
<dbReference type="PANTHER" id="PTHR46796:SF6">
    <property type="entry name" value="ARAC SUBFAMILY"/>
    <property type="match status" value="1"/>
</dbReference>
<accession>A0ABV5UX34</accession>
<dbReference type="Proteomes" id="UP001589536">
    <property type="component" value="Unassembled WGS sequence"/>
</dbReference>
<dbReference type="SMART" id="SM00342">
    <property type="entry name" value="HTH_ARAC"/>
    <property type="match status" value="1"/>
</dbReference>
<dbReference type="InterPro" id="IPR018060">
    <property type="entry name" value="HTH_AraC"/>
</dbReference>
<reference evidence="5 6" key="1">
    <citation type="submission" date="2024-09" db="EMBL/GenBank/DDBJ databases">
        <authorList>
            <person name="Sun Q."/>
            <person name="Mori K."/>
        </authorList>
    </citation>
    <scope>NUCLEOTIDE SEQUENCE [LARGE SCALE GENOMIC DNA]</scope>
    <source>
        <strain evidence="5 6">JCM 13519</strain>
    </source>
</reference>
<evidence type="ECO:0000256" key="2">
    <source>
        <dbReference type="ARBA" id="ARBA00023125"/>
    </source>
</evidence>
<gene>
    <name evidence="5" type="ORF">ACFFPI_21995</name>
</gene>
<evidence type="ECO:0000256" key="3">
    <source>
        <dbReference type="ARBA" id="ARBA00023163"/>
    </source>
</evidence>
<dbReference type="EMBL" id="JBHMBH010000062">
    <property type="protein sequence ID" value="MFB9716771.1"/>
    <property type="molecule type" value="Genomic_DNA"/>
</dbReference>